<sequence>MRTMVFDCGGTALKAAVIGDRAEPSLQTVRIPTPYPLPPERLVGTLLEVARTLPSADRVTVGFPGMVRDGIVLNTPHYINPKGPGTAADPQLVQAWRRFDVAAAVGRAVELPTMALNDADMHGAAFARGDGLELTITLGTGLGFAIYHNGELMPHLEMSQAPFRFTTYDYYISDRALSRIGPRRWVRRVGRVLDALRPVVVWDRLFLGGGNARLFGADDVSRFGSDVTVVTNLDGMRGGHRVWERG</sequence>
<dbReference type="AlphaFoldDB" id="A0A841BLZ4"/>
<keyword evidence="2" id="KW-0418">Kinase</keyword>
<accession>A0A841BLZ4</accession>
<dbReference type="EMBL" id="JACHMN010000002">
    <property type="protein sequence ID" value="MBB5868276.1"/>
    <property type="molecule type" value="Genomic_DNA"/>
</dbReference>
<keyword evidence="2" id="KW-0808">Transferase</keyword>
<protein>
    <submittedName>
        <fullName evidence="2">Polyphosphate glucokinase</fullName>
        <ecNumber evidence="2">2.7.1.63</ecNumber>
    </submittedName>
</protein>
<dbReference type="Pfam" id="PF00480">
    <property type="entry name" value="ROK"/>
    <property type="match status" value="1"/>
</dbReference>
<evidence type="ECO:0000313" key="3">
    <source>
        <dbReference type="Proteomes" id="UP000587527"/>
    </source>
</evidence>
<proteinExistence type="inferred from homology"/>
<dbReference type="EC" id="2.7.1.63" evidence="2"/>
<dbReference type="SUPFAM" id="SSF53067">
    <property type="entry name" value="Actin-like ATPase domain"/>
    <property type="match status" value="1"/>
</dbReference>
<dbReference type="InterPro" id="IPR043129">
    <property type="entry name" value="ATPase_NBD"/>
</dbReference>
<reference evidence="2 3" key="1">
    <citation type="submission" date="2020-08" db="EMBL/GenBank/DDBJ databases">
        <title>Sequencing the genomes of 1000 actinobacteria strains.</title>
        <authorList>
            <person name="Klenk H.-P."/>
        </authorList>
    </citation>
    <scope>NUCLEOTIDE SEQUENCE [LARGE SCALE GENOMIC DNA]</scope>
    <source>
        <strain evidence="2 3">DSM 45362</strain>
    </source>
</reference>
<dbReference type="Proteomes" id="UP000587527">
    <property type="component" value="Unassembled WGS sequence"/>
</dbReference>
<dbReference type="Gene3D" id="3.30.420.40">
    <property type="match status" value="2"/>
</dbReference>
<evidence type="ECO:0000313" key="2">
    <source>
        <dbReference type="EMBL" id="MBB5868276.1"/>
    </source>
</evidence>
<comment type="similarity">
    <text evidence="1">Belongs to the ROK (NagC/XylR) family.</text>
</comment>
<dbReference type="RefSeq" id="WP_184834087.1">
    <property type="nucleotide sequence ID" value="NZ_JACHMN010000002.1"/>
</dbReference>
<gene>
    <name evidence="2" type="ORF">F4553_001655</name>
</gene>
<comment type="caution">
    <text evidence="2">The sequence shown here is derived from an EMBL/GenBank/DDBJ whole genome shotgun (WGS) entry which is preliminary data.</text>
</comment>
<evidence type="ECO:0000256" key="1">
    <source>
        <dbReference type="ARBA" id="ARBA00006479"/>
    </source>
</evidence>
<name>A0A841BLZ4_9ACTN</name>
<dbReference type="InterPro" id="IPR000600">
    <property type="entry name" value="ROK"/>
</dbReference>
<keyword evidence="3" id="KW-1185">Reference proteome</keyword>
<dbReference type="GO" id="GO:0047330">
    <property type="term" value="F:polyphosphate-glucose phosphotransferase activity"/>
    <property type="evidence" value="ECO:0007669"/>
    <property type="project" value="UniProtKB-EC"/>
</dbReference>
<organism evidence="2 3">
    <name type="scientific">Allocatelliglobosispora scoriae</name>
    <dbReference type="NCBI Taxonomy" id="643052"/>
    <lineage>
        <taxon>Bacteria</taxon>
        <taxon>Bacillati</taxon>
        <taxon>Actinomycetota</taxon>
        <taxon>Actinomycetes</taxon>
        <taxon>Micromonosporales</taxon>
        <taxon>Micromonosporaceae</taxon>
        <taxon>Allocatelliglobosispora</taxon>
    </lineage>
</organism>